<name>A0ABR3QXG3_9PLEO</name>
<accession>A0ABR3QXG3</accession>
<dbReference type="Pfam" id="PF01565">
    <property type="entry name" value="FAD_binding_4"/>
    <property type="match status" value="1"/>
</dbReference>
<dbReference type="Proteomes" id="UP001521222">
    <property type="component" value="Unassembled WGS sequence"/>
</dbReference>
<gene>
    <name evidence="8" type="ORF">SLS59_007591</name>
</gene>
<dbReference type="InterPro" id="IPR012951">
    <property type="entry name" value="BBE"/>
</dbReference>
<evidence type="ECO:0000256" key="6">
    <source>
        <dbReference type="SAM" id="SignalP"/>
    </source>
</evidence>
<dbReference type="InterPro" id="IPR036318">
    <property type="entry name" value="FAD-bd_PCMH-like_sf"/>
</dbReference>
<keyword evidence="5" id="KW-0560">Oxidoreductase</keyword>
<feature type="chain" id="PRO_5045877122" description="FAD-binding PCMH-type domain-containing protein" evidence="6">
    <location>
        <begin position="31"/>
        <end position="517"/>
    </location>
</feature>
<dbReference type="EMBL" id="JAKIXB020000027">
    <property type="protein sequence ID" value="KAL1596850.1"/>
    <property type="molecule type" value="Genomic_DNA"/>
</dbReference>
<comment type="caution">
    <text evidence="8">The sequence shown here is derived from an EMBL/GenBank/DDBJ whole genome shotgun (WGS) entry which is preliminary data.</text>
</comment>
<reference evidence="8 9" key="1">
    <citation type="submission" date="2024-02" db="EMBL/GenBank/DDBJ databases">
        <title>De novo assembly and annotation of 12 fungi associated with fruit tree decline syndrome in Ontario, Canada.</title>
        <authorList>
            <person name="Sulman M."/>
            <person name="Ellouze W."/>
            <person name="Ilyukhin E."/>
        </authorList>
    </citation>
    <scope>NUCLEOTIDE SEQUENCE [LARGE SCALE GENOMIC DNA]</scope>
    <source>
        <strain evidence="8 9">M97-236</strain>
    </source>
</reference>
<evidence type="ECO:0000256" key="3">
    <source>
        <dbReference type="ARBA" id="ARBA00022630"/>
    </source>
</evidence>
<comment type="cofactor">
    <cofactor evidence="1">
        <name>FAD</name>
        <dbReference type="ChEBI" id="CHEBI:57692"/>
    </cofactor>
</comment>
<protein>
    <recommendedName>
        <fullName evidence="7">FAD-binding PCMH-type domain-containing protein</fullName>
    </recommendedName>
</protein>
<dbReference type="PROSITE" id="PS51387">
    <property type="entry name" value="FAD_PCMH"/>
    <property type="match status" value="1"/>
</dbReference>
<dbReference type="InterPro" id="IPR016166">
    <property type="entry name" value="FAD-bd_PCMH"/>
</dbReference>
<dbReference type="PANTHER" id="PTHR42973:SF9">
    <property type="entry name" value="FAD-BINDING PCMH-TYPE DOMAIN-CONTAINING PROTEIN-RELATED"/>
    <property type="match status" value="1"/>
</dbReference>
<evidence type="ECO:0000256" key="4">
    <source>
        <dbReference type="ARBA" id="ARBA00022827"/>
    </source>
</evidence>
<evidence type="ECO:0000313" key="9">
    <source>
        <dbReference type="Proteomes" id="UP001521222"/>
    </source>
</evidence>
<dbReference type="InterPro" id="IPR016169">
    <property type="entry name" value="FAD-bd_PCMH_sub2"/>
</dbReference>
<dbReference type="Gene3D" id="3.30.465.10">
    <property type="match status" value="1"/>
</dbReference>
<dbReference type="Pfam" id="PF08031">
    <property type="entry name" value="BBE"/>
    <property type="match status" value="1"/>
</dbReference>
<comment type="similarity">
    <text evidence="2">Belongs to the oxygen-dependent FAD-linked oxidoreductase family.</text>
</comment>
<dbReference type="PANTHER" id="PTHR42973">
    <property type="entry name" value="BINDING OXIDOREDUCTASE, PUTATIVE (AFU_ORTHOLOGUE AFUA_1G17690)-RELATED"/>
    <property type="match status" value="1"/>
</dbReference>
<sequence>MFTQFLASSAVAAWTIASVVPIASCGPTSAYDVFGRTPAAGIDVKPLAPYLSSAAQIYYQGSKAFTNHTVRWSNLSPPTPNVVIAPGTEKDVAKILTIFSKVKFAAERDIPIFAYNGHHGTLTSLGKMEYGIQIYMPQLNTISIAKSGKSVTVGGGTNSKKLTDALWAAGKQTVTGTCECVSYLGPALGGGHGWLQGHHGLISDQFLSMNVVLANGDLRTVDAKSDLFWAMQGAGHNFGIVTSVTSKIYDIENTDWAIETIILNGDKVEEIYKAANEVFIQNGTQSAKIHNWSYWQNDATLDAEKPVIIMYIIQEGNKAVDSRYTKAFYDLGPLKATPRNGTYHDLGAWTGIALDSPPCQDFGFNNPRFPICTKAYNTTAQKKAYELYASAISGADSPYTNSIFMFENYASEGIRGRPADASAFAFRDAHILAAPLVIYAPTNKTQDDAVKQLGTQLREIIREGTESSELHTYVNYAYGDEGTKSWFGYETWRQDRLKALKKKYDPKSQFSFYAPIA</sequence>
<feature type="signal peptide" evidence="6">
    <location>
        <begin position="1"/>
        <end position="30"/>
    </location>
</feature>
<keyword evidence="3" id="KW-0285">Flavoprotein</keyword>
<evidence type="ECO:0000256" key="2">
    <source>
        <dbReference type="ARBA" id="ARBA00005466"/>
    </source>
</evidence>
<organism evidence="8 9">
    <name type="scientific">Nothophoma quercina</name>
    <dbReference type="NCBI Taxonomy" id="749835"/>
    <lineage>
        <taxon>Eukaryota</taxon>
        <taxon>Fungi</taxon>
        <taxon>Dikarya</taxon>
        <taxon>Ascomycota</taxon>
        <taxon>Pezizomycotina</taxon>
        <taxon>Dothideomycetes</taxon>
        <taxon>Pleosporomycetidae</taxon>
        <taxon>Pleosporales</taxon>
        <taxon>Pleosporineae</taxon>
        <taxon>Didymellaceae</taxon>
        <taxon>Nothophoma</taxon>
    </lineage>
</organism>
<evidence type="ECO:0000256" key="5">
    <source>
        <dbReference type="ARBA" id="ARBA00023002"/>
    </source>
</evidence>
<keyword evidence="6" id="KW-0732">Signal</keyword>
<evidence type="ECO:0000259" key="7">
    <source>
        <dbReference type="PROSITE" id="PS51387"/>
    </source>
</evidence>
<keyword evidence="9" id="KW-1185">Reference proteome</keyword>
<dbReference type="InterPro" id="IPR050416">
    <property type="entry name" value="FAD-linked_Oxidoreductase"/>
</dbReference>
<proteinExistence type="inferred from homology"/>
<evidence type="ECO:0000256" key="1">
    <source>
        <dbReference type="ARBA" id="ARBA00001974"/>
    </source>
</evidence>
<evidence type="ECO:0000313" key="8">
    <source>
        <dbReference type="EMBL" id="KAL1596850.1"/>
    </source>
</evidence>
<dbReference type="Gene3D" id="3.40.462.20">
    <property type="match status" value="1"/>
</dbReference>
<dbReference type="InterPro" id="IPR006094">
    <property type="entry name" value="Oxid_FAD_bind_N"/>
</dbReference>
<feature type="domain" description="FAD-binding PCMH-type" evidence="7">
    <location>
        <begin position="75"/>
        <end position="251"/>
    </location>
</feature>
<keyword evidence="4" id="KW-0274">FAD</keyword>
<dbReference type="SUPFAM" id="SSF56176">
    <property type="entry name" value="FAD-binding/transporter-associated domain-like"/>
    <property type="match status" value="1"/>
</dbReference>